<dbReference type="Proteomes" id="UP000199013">
    <property type="component" value="Unassembled WGS sequence"/>
</dbReference>
<proteinExistence type="inferred from homology"/>
<evidence type="ECO:0000256" key="3">
    <source>
        <dbReference type="ARBA" id="ARBA00023172"/>
    </source>
</evidence>
<dbReference type="PANTHER" id="PTHR30349">
    <property type="entry name" value="PHAGE INTEGRASE-RELATED"/>
    <property type="match status" value="1"/>
</dbReference>
<dbReference type="AlphaFoldDB" id="A0A1C3PDH1"/>
<evidence type="ECO:0000259" key="4">
    <source>
        <dbReference type="PROSITE" id="PS51898"/>
    </source>
</evidence>
<evidence type="ECO:0000313" key="5">
    <source>
        <dbReference type="EMBL" id="SBW27840.1"/>
    </source>
</evidence>
<reference evidence="6" key="1">
    <citation type="submission" date="2016-02" db="EMBL/GenBank/DDBJ databases">
        <authorList>
            <person name="Wibberg D."/>
        </authorList>
    </citation>
    <scope>NUCLEOTIDE SEQUENCE [LARGE SCALE GENOMIC DNA]</scope>
</reference>
<protein>
    <submittedName>
        <fullName evidence="5">Phage integrase</fullName>
    </submittedName>
</protein>
<dbReference type="Gene3D" id="1.10.443.10">
    <property type="entry name" value="Intergrase catalytic core"/>
    <property type="match status" value="1"/>
</dbReference>
<dbReference type="PANTHER" id="PTHR30349:SF41">
    <property type="entry name" value="INTEGRASE_RECOMBINASE PROTEIN MJ0367-RELATED"/>
    <property type="match status" value="1"/>
</dbReference>
<keyword evidence="3" id="KW-0233">DNA recombination</keyword>
<dbReference type="InterPro" id="IPR011010">
    <property type="entry name" value="DNA_brk_join_enz"/>
</dbReference>
<dbReference type="EMBL" id="FLUV01002269">
    <property type="protein sequence ID" value="SBW27840.1"/>
    <property type="molecule type" value="Genomic_DNA"/>
</dbReference>
<dbReference type="PROSITE" id="PS51898">
    <property type="entry name" value="TYR_RECOMBINASE"/>
    <property type="match status" value="1"/>
</dbReference>
<organism evidence="5 6">
    <name type="scientific">Candidatus Protofrankia californiensis</name>
    <dbReference type="NCBI Taxonomy" id="1839754"/>
    <lineage>
        <taxon>Bacteria</taxon>
        <taxon>Bacillati</taxon>
        <taxon>Actinomycetota</taxon>
        <taxon>Actinomycetes</taxon>
        <taxon>Frankiales</taxon>
        <taxon>Frankiaceae</taxon>
        <taxon>Protofrankia</taxon>
    </lineage>
</organism>
<feature type="domain" description="Tyr recombinase" evidence="4">
    <location>
        <begin position="131"/>
        <end position="344"/>
    </location>
</feature>
<gene>
    <name evidence="5" type="ORF">FDG2_5452</name>
</gene>
<evidence type="ECO:0000256" key="2">
    <source>
        <dbReference type="ARBA" id="ARBA00023125"/>
    </source>
</evidence>
<keyword evidence="2" id="KW-0238">DNA-binding</keyword>
<accession>A0A1C3PDH1</accession>
<dbReference type="SUPFAM" id="SSF56349">
    <property type="entry name" value="DNA breaking-rejoining enzymes"/>
    <property type="match status" value="1"/>
</dbReference>
<comment type="similarity">
    <text evidence="1">Belongs to the 'phage' integrase family.</text>
</comment>
<evidence type="ECO:0000256" key="1">
    <source>
        <dbReference type="ARBA" id="ARBA00008857"/>
    </source>
</evidence>
<dbReference type="GO" id="GO:0003677">
    <property type="term" value="F:DNA binding"/>
    <property type="evidence" value="ECO:0007669"/>
    <property type="project" value="UniProtKB-KW"/>
</dbReference>
<dbReference type="CDD" id="cd00397">
    <property type="entry name" value="DNA_BRE_C"/>
    <property type="match status" value="1"/>
</dbReference>
<dbReference type="GO" id="GO:0015074">
    <property type="term" value="P:DNA integration"/>
    <property type="evidence" value="ECO:0007669"/>
    <property type="project" value="InterPro"/>
</dbReference>
<sequence>MTLQRRAAVALNTEDEESFFRDTLAEYGWARDVAGLAEPTLRGLLQPVTELCGFYELVPWRLTPGHLDRYFAGPGKRAHSTVRAKLTKIDGYFRFLEQRFGGEIARRYGAAVESPVDSFNRPRHRGDFGLRIPPSKRALAEFFAAWRLALPAARKYPVAVRDYVMAKLAYVSGVRASELCGVRIGGVHWEQGQWGRFVVRGKGAGGSGPREREAFLFTEGRALLWWYVEEIRGEFTDDPTDPFAPLFPSERLPNAVAMLNLAVAPAVGPDAFRRSLKAASTLYLPGPVGELFPHLLRHACATHLYQGGMPLWDVQKVLGHVWATTTVGYLGSVVTDPETTSLVSSRRAVARLSGKA</sequence>
<dbReference type="InterPro" id="IPR050090">
    <property type="entry name" value="Tyrosine_recombinase_XerCD"/>
</dbReference>
<evidence type="ECO:0000313" key="6">
    <source>
        <dbReference type="Proteomes" id="UP000199013"/>
    </source>
</evidence>
<dbReference type="InterPro" id="IPR002104">
    <property type="entry name" value="Integrase_catalytic"/>
</dbReference>
<dbReference type="InterPro" id="IPR013762">
    <property type="entry name" value="Integrase-like_cat_sf"/>
</dbReference>
<dbReference type="GO" id="GO:0006310">
    <property type="term" value="P:DNA recombination"/>
    <property type="evidence" value="ECO:0007669"/>
    <property type="project" value="UniProtKB-KW"/>
</dbReference>
<dbReference type="Pfam" id="PF00589">
    <property type="entry name" value="Phage_integrase"/>
    <property type="match status" value="1"/>
</dbReference>
<name>A0A1C3PDH1_9ACTN</name>
<keyword evidence="6" id="KW-1185">Reference proteome</keyword>